<dbReference type="PIRSF" id="PIRSF000137">
    <property type="entry name" value="Alcohol_oxidase"/>
    <property type="match status" value="1"/>
</dbReference>
<comment type="similarity">
    <text evidence="1">Belongs to the GMC oxidoreductase family.</text>
</comment>
<dbReference type="InterPro" id="IPR007867">
    <property type="entry name" value="GMC_OxRtase_C"/>
</dbReference>
<dbReference type="GO" id="GO:0050660">
    <property type="term" value="F:flavin adenine dinucleotide binding"/>
    <property type="evidence" value="ECO:0007669"/>
    <property type="project" value="InterPro"/>
</dbReference>
<dbReference type="InterPro" id="IPR000172">
    <property type="entry name" value="GMC_OxRdtase_N"/>
</dbReference>
<evidence type="ECO:0008006" key="7">
    <source>
        <dbReference type="Google" id="ProtNLM"/>
    </source>
</evidence>
<evidence type="ECO:0000256" key="1">
    <source>
        <dbReference type="ARBA" id="ARBA00010790"/>
    </source>
</evidence>
<gene>
    <name evidence="5" type="ORF">MELIAE_LOCUS3467</name>
</gene>
<dbReference type="OrthoDB" id="269227at2759"/>
<dbReference type="EMBL" id="OV121133">
    <property type="protein sequence ID" value="CAH0550710.1"/>
    <property type="molecule type" value="Genomic_DNA"/>
</dbReference>
<dbReference type="SUPFAM" id="SSF54373">
    <property type="entry name" value="FAD-linked reductases, C-terminal domain"/>
    <property type="match status" value="1"/>
</dbReference>
<dbReference type="SUPFAM" id="SSF51905">
    <property type="entry name" value="FAD/NAD(P)-binding domain"/>
    <property type="match status" value="1"/>
</dbReference>
<dbReference type="Gene3D" id="3.50.50.60">
    <property type="entry name" value="FAD/NAD(P)-binding domain"/>
    <property type="match status" value="1"/>
</dbReference>
<evidence type="ECO:0000313" key="5">
    <source>
        <dbReference type="EMBL" id="CAH0550710.1"/>
    </source>
</evidence>
<sequence>MANRLSEIEGWKVLLLEAGIEEPQVADVPAFAPSLRRSLIDWEFQTQPQRTNCRARRNQRCIWPRGRVMGGTSTINYMIYLRGAPEDYNDWAAMGNPGWSYDEVLPYFLKSEDNRNIYNVDKEYQGTVSQQYHASNGEWTVEYYPYQDSNTLLSLEAWKEMGLDIFDQNEPRQLGAMLLQHSSRDGVRLSTNMAFVEPVRYQRKNLRVISQAYVTRILINPVTKEAYGVEYVHNNRLVQAMAVREVILSAGVINSPKILMLSGIGPKQDLEDLNITVVQHLPGVGRNLHDHTTIDGLMIALSNLTATTVQTEQQNRDIFNYVDTHRGPMSSTGPLQINSFVKTSLETNPNRADIQYSLDSSDVGNFYSDPILTDEANVLPLAYYNGLTIRPVLLAPKSRGWITLNTTHPVFGPPLIYPNTFVEQEDVLRMLEGIRIGLRFGNTKVFQNVGAQIVANELPACSQFTFGTDEYFVCIMEQYTTTLYHPVGTCKMGPGKDHLAVVDPELRVYGIKNLRVIDSSIMPVTPRANTNTATIMIAEKGSDFIKIKWNNEGVHNKHGDQGQSIDESLNYVASTKHNHFTTKYSLKSIFGRFFKSII</sequence>
<dbReference type="InterPro" id="IPR012132">
    <property type="entry name" value="GMC_OxRdtase"/>
</dbReference>
<feature type="domain" description="Glucose-methanol-choline oxidoreductase N-terminal" evidence="3">
    <location>
        <begin position="57"/>
        <end position="292"/>
    </location>
</feature>
<dbReference type="AlphaFoldDB" id="A0A9P0AVS1"/>
<evidence type="ECO:0000259" key="4">
    <source>
        <dbReference type="Pfam" id="PF05199"/>
    </source>
</evidence>
<dbReference type="InterPro" id="IPR036188">
    <property type="entry name" value="FAD/NAD-bd_sf"/>
</dbReference>
<feature type="binding site" evidence="2">
    <location>
        <position position="214"/>
    </location>
    <ligand>
        <name>FAD</name>
        <dbReference type="ChEBI" id="CHEBI:57692"/>
    </ligand>
</feature>
<feature type="domain" description="Glucose-methanol-choline oxidoreductase C-terminal" evidence="4">
    <location>
        <begin position="396"/>
        <end position="538"/>
    </location>
</feature>
<reference evidence="5" key="1">
    <citation type="submission" date="2021-12" db="EMBL/GenBank/DDBJ databases">
        <authorList>
            <person name="King R."/>
        </authorList>
    </citation>
    <scope>NUCLEOTIDE SEQUENCE</scope>
</reference>
<dbReference type="Proteomes" id="UP001154078">
    <property type="component" value="Chromosome 2"/>
</dbReference>
<keyword evidence="6" id="KW-1185">Reference proteome</keyword>
<keyword evidence="2" id="KW-0285">Flavoprotein</keyword>
<organism evidence="5 6">
    <name type="scientific">Brassicogethes aeneus</name>
    <name type="common">Rape pollen beetle</name>
    <name type="synonym">Meligethes aeneus</name>
    <dbReference type="NCBI Taxonomy" id="1431903"/>
    <lineage>
        <taxon>Eukaryota</taxon>
        <taxon>Metazoa</taxon>
        <taxon>Ecdysozoa</taxon>
        <taxon>Arthropoda</taxon>
        <taxon>Hexapoda</taxon>
        <taxon>Insecta</taxon>
        <taxon>Pterygota</taxon>
        <taxon>Neoptera</taxon>
        <taxon>Endopterygota</taxon>
        <taxon>Coleoptera</taxon>
        <taxon>Polyphaga</taxon>
        <taxon>Cucujiformia</taxon>
        <taxon>Nitidulidae</taxon>
        <taxon>Meligethinae</taxon>
        <taxon>Brassicogethes</taxon>
    </lineage>
</organism>
<keyword evidence="2" id="KW-0274">FAD</keyword>
<evidence type="ECO:0000259" key="3">
    <source>
        <dbReference type="Pfam" id="PF00732"/>
    </source>
</evidence>
<feature type="binding site" evidence="2">
    <location>
        <position position="68"/>
    </location>
    <ligand>
        <name>FAD</name>
        <dbReference type="ChEBI" id="CHEBI:57692"/>
    </ligand>
</feature>
<evidence type="ECO:0000313" key="6">
    <source>
        <dbReference type="Proteomes" id="UP001154078"/>
    </source>
</evidence>
<dbReference type="Gene3D" id="3.30.560.10">
    <property type="entry name" value="Glucose Oxidase, domain 3"/>
    <property type="match status" value="1"/>
</dbReference>
<name>A0A9P0AVS1_BRAAE</name>
<protein>
    <recommendedName>
        <fullName evidence="7">Glucose dehydrogenase</fullName>
    </recommendedName>
</protein>
<dbReference type="GO" id="GO:0016614">
    <property type="term" value="F:oxidoreductase activity, acting on CH-OH group of donors"/>
    <property type="evidence" value="ECO:0007669"/>
    <property type="project" value="InterPro"/>
</dbReference>
<proteinExistence type="inferred from homology"/>
<feature type="binding site" evidence="2">
    <location>
        <position position="72"/>
    </location>
    <ligand>
        <name>FAD</name>
        <dbReference type="ChEBI" id="CHEBI:57692"/>
    </ligand>
</feature>
<dbReference type="PANTHER" id="PTHR11552">
    <property type="entry name" value="GLUCOSE-METHANOL-CHOLINE GMC OXIDOREDUCTASE"/>
    <property type="match status" value="1"/>
</dbReference>
<comment type="cofactor">
    <cofactor evidence="2">
        <name>FAD</name>
        <dbReference type="ChEBI" id="CHEBI:57692"/>
    </cofactor>
</comment>
<accession>A0A9P0AVS1</accession>
<dbReference type="Pfam" id="PF00732">
    <property type="entry name" value="GMC_oxred_N"/>
    <property type="match status" value="1"/>
</dbReference>
<dbReference type="Pfam" id="PF05199">
    <property type="entry name" value="GMC_oxred_C"/>
    <property type="match status" value="1"/>
</dbReference>
<dbReference type="PANTHER" id="PTHR11552:SF154">
    <property type="entry name" value="FI04917P"/>
    <property type="match status" value="1"/>
</dbReference>
<evidence type="ECO:0000256" key="2">
    <source>
        <dbReference type="PIRSR" id="PIRSR000137-2"/>
    </source>
</evidence>